<dbReference type="AlphaFoldDB" id="A0A9P6RDW6"/>
<evidence type="ECO:0000259" key="2">
    <source>
        <dbReference type="Pfam" id="PF13086"/>
    </source>
</evidence>
<dbReference type="Gene3D" id="3.40.50.300">
    <property type="entry name" value="P-loop containing nucleotide triphosphate hydrolases"/>
    <property type="match status" value="3"/>
</dbReference>
<organism evidence="4 5">
    <name type="scientific">Dissophora globulifera</name>
    <dbReference type="NCBI Taxonomy" id="979702"/>
    <lineage>
        <taxon>Eukaryota</taxon>
        <taxon>Fungi</taxon>
        <taxon>Fungi incertae sedis</taxon>
        <taxon>Mucoromycota</taxon>
        <taxon>Mortierellomycotina</taxon>
        <taxon>Mortierellomycetes</taxon>
        <taxon>Mortierellales</taxon>
        <taxon>Mortierellaceae</taxon>
        <taxon>Dissophora</taxon>
    </lineage>
</organism>
<name>A0A9P6RDW6_9FUNG</name>
<evidence type="ECO:0008006" key="6">
    <source>
        <dbReference type="Google" id="ProtNLM"/>
    </source>
</evidence>
<dbReference type="SUPFAM" id="SSF52540">
    <property type="entry name" value="P-loop containing nucleoside triphosphate hydrolases"/>
    <property type="match status" value="1"/>
</dbReference>
<protein>
    <recommendedName>
        <fullName evidence="6">P-loop containing nucleoside triphosphate hydrolase protein</fullName>
    </recommendedName>
</protein>
<dbReference type="InterPro" id="IPR045055">
    <property type="entry name" value="DNA2/NAM7-like"/>
</dbReference>
<feature type="non-terminal residue" evidence="4">
    <location>
        <position position="896"/>
    </location>
</feature>
<dbReference type="EMBL" id="JAAAIP010000471">
    <property type="protein sequence ID" value="KAG0316579.1"/>
    <property type="molecule type" value="Genomic_DNA"/>
</dbReference>
<proteinExistence type="predicted"/>
<feature type="region of interest" description="Disordered" evidence="1">
    <location>
        <begin position="1"/>
        <end position="115"/>
    </location>
</feature>
<dbReference type="InterPro" id="IPR027417">
    <property type="entry name" value="P-loop_NTPase"/>
</dbReference>
<dbReference type="PANTHER" id="PTHR10887:SF341">
    <property type="entry name" value="NFX1-TYPE ZINC FINGER-CONTAINING PROTEIN 1"/>
    <property type="match status" value="1"/>
</dbReference>
<feature type="compositionally biased region" description="Basic and acidic residues" evidence="1">
    <location>
        <begin position="106"/>
        <end position="115"/>
    </location>
</feature>
<evidence type="ECO:0000313" key="4">
    <source>
        <dbReference type="EMBL" id="KAG0316579.1"/>
    </source>
</evidence>
<keyword evidence="5" id="KW-1185">Reference proteome</keyword>
<comment type="caution">
    <text evidence="4">The sequence shown here is derived from an EMBL/GenBank/DDBJ whole genome shotgun (WGS) entry which is preliminary data.</text>
</comment>
<dbReference type="Proteomes" id="UP000738325">
    <property type="component" value="Unassembled WGS sequence"/>
</dbReference>
<dbReference type="GO" id="GO:0031380">
    <property type="term" value="C:nuclear RNA-directed RNA polymerase complex"/>
    <property type="evidence" value="ECO:0007669"/>
    <property type="project" value="TreeGrafter"/>
</dbReference>
<feature type="compositionally biased region" description="Polar residues" evidence="1">
    <location>
        <begin position="96"/>
        <end position="105"/>
    </location>
</feature>
<evidence type="ECO:0000256" key="1">
    <source>
        <dbReference type="SAM" id="MobiDB-lite"/>
    </source>
</evidence>
<dbReference type="Pfam" id="PF13087">
    <property type="entry name" value="AAA_12"/>
    <property type="match status" value="1"/>
</dbReference>
<dbReference type="GO" id="GO:0004386">
    <property type="term" value="F:helicase activity"/>
    <property type="evidence" value="ECO:0007669"/>
    <property type="project" value="InterPro"/>
</dbReference>
<feature type="domain" description="DNA2/NAM7 helicase helicase" evidence="2">
    <location>
        <begin position="335"/>
        <end position="708"/>
    </location>
</feature>
<feature type="domain" description="DNA2/NAM7 helicase-like C-terminal" evidence="3">
    <location>
        <begin position="721"/>
        <end position="896"/>
    </location>
</feature>
<dbReference type="GO" id="GO:0031048">
    <property type="term" value="P:regulatory ncRNA-mediated heterochromatin formation"/>
    <property type="evidence" value="ECO:0007669"/>
    <property type="project" value="TreeGrafter"/>
</dbReference>
<feature type="compositionally biased region" description="Polar residues" evidence="1">
    <location>
        <begin position="27"/>
        <end position="44"/>
    </location>
</feature>
<dbReference type="PANTHER" id="PTHR10887">
    <property type="entry name" value="DNA2/NAM7 HELICASE FAMILY"/>
    <property type="match status" value="1"/>
</dbReference>
<gene>
    <name evidence="4" type="ORF">BGZ99_006826</name>
</gene>
<accession>A0A9P6RDW6</accession>
<dbReference type="OrthoDB" id="409395at2759"/>
<dbReference type="InterPro" id="IPR047187">
    <property type="entry name" value="SF1_C_Upf1"/>
</dbReference>
<sequence length="896" mass="102650">MQKETELMQWPLAHVGRSDAKGIRPQGHSQGRWNSGNETYSGNSADAYGWFDETPQGPPSRSNNNLESLHPPRQQQRQQQHSGQSAKRGSGRQPPQKGQNKQNLQPERDLYDTIKEPRPMIDNTWKRFLPPDDFRFLSVFPTDMDVNVEEFPDPPENIVHKAYDSTEQYIETHFQLLRADCIIPVRDAIRLYRFGAVDDNEMMVYKHNPRDLRIGIKFLSPDPAFDFNPDISYTMIEAMQGYFEAYRHVLKCLQDIDPATLPFQPQLVGLEPELEQPVYSRNIPDLWDREYIKKSVLEFPDILKSDDFPPRRWAANEERTVANPTTKDVKPNILNAMEHLLTKEFAVMQGPPGTGKTFLGLLATRILLENCRTSATGPIVVICQTNHALDQFLEGIMKFEDRVVRLGSRSKSEIVAPRTLFNIRMDYKDNPDKARSDGISTGGPVRFFKFKGKLEAEMLALLEQMSVEYVPLEKLLELKIITQTQFDSFAYDGWVTRFDQEENPTAEPWLQAAPHIQDPNEISLFDDASLRDDIVPEIDEEELQERVEEFNAGNIDESRVMGRSVEVKKSIVCHVDDLVVGDIKPYLRMPNVHDIPGQKRMGVYKHWLQKYHATLSDRLGKLHTIFNLVCENIRAEFRHSDASILRTARVIGMTTTAASKYHDLLCLLKPKIMICEEASETLEAHLLSALTPSVEHFLLIGDHEQLRPSMSVNDLKLKNIDVSLFERLVRNDFPFAALDCQRRMRPEIRSLIRPIYPRLKDHESVCNYDNVRGMVDNLWFLTHSEPDQLGPNNSHFNPHEVGVAARLAIYLLQQGYSPSEITILAMYSGQRNKIMERLRQSSALGTDRIRVSTVDGFQGEENEVIILSLVRSNENNSIGFLKTSNRVCVSLSRAKK</sequence>
<feature type="compositionally biased region" description="Low complexity" evidence="1">
    <location>
        <begin position="71"/>
        <end position="81"/>
    </location>
</feature>
<dbReference type="Pfam" id="PF13086">
    <property type="entry name" value="AAA_11"/>
    <property type="match status" value="1"/>
</dbReference>
<dbReference type="InterPro" id="IPR041679">
    <property type="entry name" value="DNA2/NAM7-like_C"/>
</dbReference>
<evidence type="ECO:0000313" key="5">
    <source>
        <dbReference type="Proteomes" id="UP000738325"/>
    </source>
</evidence>
<dbReference type="InterPro" id="IPR041677">
    <property type="entry name" value="DNA2/NAM7_AAA_11"/>
</dbReference>
<evidence type="ECO:0000259" key="3">
    <source>
        <dbReference type="Pfam" id="PF13087"/>
    </source>
</evidence>
<reference evidence="4" key="1">
    <citation type="journal article" date="2020" name="Fungal Divers.">
        <title>Resolving the Mortierellaceae phylogeny through synthesis of multi-gene phylogenetics and phylogenomics.</title>
        <authorList>
            <person name="Vandepol N."/>
            <person name="Liber J."/>
            <person name="Desiro A."/>
            <person name="Na H."/>
            <person name="Kennedy M."/>
            <person name="Barry K."/>
            <person name="Grigoriev I.V."/>
            <person name="Miller A.N."/>
            <person name="O'Donnell K."/>
            <person name="Stajich J.E."/>
            <person name="Bonito G."/>
        </authorList>
    </citation>
    <scope>NUCLEOTIDE SEQUENCE</scope>
    <source>
        <strain evidence="4">REB-010B</strain>
    </source>
</reference>
<dbReference type="CDD" id="cd18808">
    <property type="entry name" value="SF1_C_Upf1"/>
    <property type="match status" value="1"/>
</dbReference>